<dbReference type="SUPFAM" id="SSF52821">
    <property type="entry name" value="Rhodanese/Cell cycle control phosphatase"/>
    <property type="match status" value="1"/>
</dbReference>
<keyword evidence="4" id="KW-0274">FAD</keyword>
<dbReference type="InterPro" id="IPR036868">
    <property type="entry name" value="TusA-like_sf"/>
</dbReference>
<feature type="domain" description="Rhodanese" evidence="7">
    <location>
        <begin position="470"/>
        <end position="551"/>
    </location>
</feature>
<evidence type="ECO:0000256" key="5">
    <source>
        <dbReference type="ARBA" id="ARBA00023002"/>
    </source>
</evidence>
<dbReference type="RefSeq" id="WP_101287019.1">
    <property type="nucleotide sequence ID" value="NZ_FOUQ01000007.1"/>
</dbReference>
<gene>
    <name evidence="8" type="ORF">CXZ10_00635</name>
</gene>
<keyword evidence="5" id="KW-0560">Oxidoreductase</keyword>
<evidence type="ECO:0000256" key="2">
    <source>
        <dbReference type="ARBA" id="ARBA00009130"/>
    </source>
</evidence>
<dbReference type="Gene3D" id="3.40.1260.10">
    <property type="entry name" value="DsrEFH-like"/>
    <property type="match status" value="1"/>
</dbReference>
<evidence type="ECO:0000256" key="6">
    <source>
        <dbReference type="ARBA" id="ARBA00023284"/>
    </source>
</evidence>
<dbReference type="Pfam" id="PF02852">
    <property type="entry name" value="Pyr_redox_dim"/>
    <property type="match status" value="1"/>
</dbReference>
<dbReference type="InterPro" id="IPR050260">
    <property type="entry name" value="FAD-bd_OxRdtase"/>
</dbReference>
<dbReference type="Pfam" id="PF13686">
    <property type="entry name" value="DrsE_2"/>
    <property type="match status" value="1"/>
</dbReference>
<dbReference type="Gene3D" id="3.50.50.60">
    <property type="entry name" value="FAD/NAD(P)-binding domain"/>
    <property type="match status" value="2"/>
</dbReference>
<accession>A0A1I4U926</accession>
<sequence length="832" mass="89522">MKIIIIGGVAGGATAAARLRRLDESADIVLVERGPYISFANCGLPYHISGAIPERNKLLVTSEAGFEARYHVDVRSRTEAISIDRAAKTVILRNLDSGEETVERYDRLLLSPGAEVLKPPIPGITSPRIFTLRNIPDLDRIMASLAESKPRRAVVIGGGYIGLEVAENFHERGLFTTVVEGAPHVLAPFDDEMAAIVHAHMRDKQIELHLDDKVEHFEDRPDHTIVFLASGKRIQADIVVLAIGVRPEVKLARDAGLDLGTIGGIKVDEHLTTSDPDIFAVGDAIEVMNKVSGRMALIPLAGPANRQARIVADNMLSATQKDYKSYGGTLGTAILKVFDLAAACTGLNETAVKALGIPYRASITHSGSHASYYPGSQQISLKLVYGLDGTILGAQAVGIDGADKRIDVIATAIRAGLKVTDLTELELAYAPPFGSAKDPVNIAGYVAENVLNGSHEIIGWRELRDLLAENPASVQLVDVRTPEEFSIRTLPGARNIELDHLRERLGELDPEKPLIIFCQVGLRGYLAYRILKQAGFKDVRNLTGGFKTYAWATEKQASPDLFDYEDIRRRDPSEMEAQKSGCRVAVAGDVQMLDVTGLQCPGPILKTFRAIEAMDVGELLEVKASDPAFGRDIRAWADKTGHQLLGVGSEKGVITARIRKAVPASVPAEQTAIPVRDGTTLVVFSGDLDKVMASLIIANGALAMGSKVTLFFTFWGLNVLRKPDVPAPRKPIIDAAFGVMLPKGAGRLNRLSNMNFGGLGGRLMRKVMGDKHVDTPASLLASLVDGGATLVACQMSMDVMGIRREELIDGVEIGGVATFLGEAQQSAATLFI</sequence>
<dbReference type="Pfam" id="PF01206">
    <property type="entry name" value="TusA"/>
    <property type="match status" value="1"/>
</dbReference>
<dbReference type="EMBL" id="PJNW01000001">
    <property type="protein sequence ID" value="PKR91254.1"/>
    <property type="molecule type" value="Genomic_DNA"/>
</dbReference>
<dbReference type="SUPFAM" id="SSF51905">
    <property type="entry name" value="FAD/NAD(P)-binding domain"/>
    <property type="match status" value="1"/>
</dbReference>
<dbReference type="SUPFAM" id="SSF75169">
    <property type="entry name" value="DsrEFH-like"/>
    <property type="match status" value="1"/>
</dbReference>
<dbReference type="SUPFAM" id="SSF55424">
    <property type="entry name" value="FAD/NAD-linked reductases, dimerisation (C-terminal) domain"/>
    <property type="match status" value="1"/>
</dbReference>
<comment type="cofactor">
    <cofactor evidence="1">
        <name>FAD</name>
        <dbReference type="ChEBI" id="CHEBI:57692"/>
    </cofactor>
</comment>
<dbReference type="InterPro" id="IPR001763">
    <property type="entry name" value="Rhodanese-like_dom"/>
</dbReference>
<dbReference type="PRINTS" id="PR00368">
    <property type="entry name" value="FADPNR"/>
</dbReference>
<dbReference type="SUPFAM" id="SSF64307">
    <property type="entry name" value="SirA-like"/>
    <property type="match status" value="1"/>
</dbReference>
<dbReference type="InterPro" id="IPR027396">
    <property type="entry name" value="DsrEFH-like"/>
</dbReference>
<dbReference type="InterPro" id="IPR036188">
    <property type="entry name" value="FAD/NAD-bd_sf"/>
</dbReference>
<evidence type="ECO:0000259" key="7">
    <source>
        <dbReference type="PROSITE" id="PS50206"/>
    </source>
</evidence>
<dbReference type="Gene3D" id="3.40.250.10">
    <property type="entry name" value="Rhodanese-like domain"/>
    <property type="match status" value="1"/>
</dbReference>
<name>A0A1I4U926_9HYPH</name>
<organism evidence="8 9">
    <name type="scientific">Pleomorphomonas diazotrophica</name>
    <dbReference type="NCBI Taxonomy" id="1166257"/>
    <lineage>
        <taxon>Bacteria</taxon>
        <taxon>Pseudomonadati</taxon>
        <taxon>Pseudomonadota</taxon>
        <taxon>Alphaproteobacteria</taxon>
        <taxon>Hyphomicrobiales</taxon>
        <taxon>Pleomorphomonadaceae</taxon>
        <taxon>Pleomorphomonas</taxon>
    </lineage>
</organism>
<dbReference type="InterPro" id="IPR023753">
    <property type="entry name" value="FAD/NAD-binding_dom"/>
</dbReference>
<proteinExistence type="inferred from homology"/>
<dbReference type="SMART" id="SM00450">
    <property type="entry name" value="RHOD"/>
    <property type="match status" value="1"/>
</dbReference>
<dbReference type="Gene3D" id="3.30.110.40">
    <property type="entry name" value="TusA-like domain"/>
    <property type="match status" value="1"/>
</dbReference>
<reference evidence="8 9" key="1">
    <citation type="submission" date="2017-12" db="EMBL/GenBank/DDBJ databases">
        <title>Anaerobic carbon monoxide metabolism by Pleomorphomonas carboxyditropha sp. nov., a new mesophilic hydrogenogenic carboxidotroph.</title>
        <authorList>
            <person name="Esquivel-Elizondo S."/>
            <person name="Krajmalnik-Brown R."/>
        </authorList>
    </citation>
    <scope>NUCLEOTIDE SEQUENCE [LARGE SCALE GENOMIC DNA]</scope>
    <source>
        <strain evidence="8 9">R5-392</strain>
    </source>
</reference>
<dbReference type="PRINTS" id="PR00411">
    <property type="entry name" value="PNDRDTASEI"/>
</dbReference>
<dbReference type="InterPro" id="IPR032836">
    <property type="entry name" value="DsrE2-like"/>
</dbReference>
<dbReference type="OrthoDB" id="9768666at2"/>
<dbReference type="PANTHER" id="PTHR43429">
    <property type="entry name" value="PYRIDINE NUCLEOTIDE-DISULFIDE OXIDOREDUCTASE DOMAIN-CONTAINING"/>
    <property type="match status" value="1"/>
</dbReference>
<dbReference type="InterPro" id="IPR004099">
    <property type="entry name" value="Pyr_nucl-diS_OxRdtase_dimer"/>
</dbReference>
<dbReference type="PROSITE" id="PS50206">
    <property type="entry name" value="RHODANESE_3"/>
    <property type="match status" value="1"/>
</dbReference>
<keyword evidence="6" id="KW-0676">Redox-active center</keyword>
<evidence type="ECO:0000313" key="9">
    <source>
        <dbReference type="Proteomes" id="UP000233491"/>
    </source>
</evidence>
<evidence type="ECO:0000256" key="4">
    <source>
        <dbReference type="ARBA" id="ARBA00022827"/>
    </source>
</evidence>
<evidence type="ECO:0000256" key="3">
    <source>
        <dbReference type="ARBA" id="ARBA00022630"/>
    </source>
</evidence>
<dbReference type="GO" id="GO:0016491">
    <property type="term" value="F:oxidoreductase activity"/>
    <property type="evidence" value="ECO:0007669"/>
    <property type="project" value="UniProtKB-KW"/>
</dbReference>
<dbReference type="InterPro" id="IPR016156">
    <property type="entry name" value="FAD/NAD-linked_Rdtase_dimer_sf"/>
</dbReference>
<dbReference type="PANTHER" id="PTHR43429:SF1">
    <property type="entry name" value="NAD(P)H SULFUR OXIDOREDUCTASE (COA-DEPENDENT)"/>
    <property type="match status" value="1"/>
</dbReference>
<comment type="caution">
    <text evidence="8">The sequence shown here is derived from an EMBL/GenBank/DDBJ whole genome shotgun (WGS) entry which is preliminary data.</text>
</comment>
<comment type="similarity">
    <text evidence="2">Belongs to the class-III pyridine nucleotide-disulfide oxidoreductase family.</text>
</comment>
<dbReference type="InterPro" id="IPR036873">
    <property type="entry name" value="Rhodanese-like_dom_sf"/>
</dbReference>
<dbReference type="Pfam" id="PF00581">
    <property type="entry name" value="Rhodanese"/>
    <property type="match status" value="1"/>
</dbReference>
<dbReference type="Pfam" id="PF07992">
    <property type="entry name" value="Pyr_redox_2"/>
    <property type="match status" value="1"/>
</dbReference>
<evidence type="ECO:0000256" key="1">
    <source>
        <dbReference type="ARBA" id="ARBA00001974"/>
    </source>
</evidence>
<protein>
    <submittedName>
        <fullName evidence="8">Pyridine nucleotide-disulfide oxidoreductase</fullName>
    </submittedName>
</protein>
<keyword evidence="9" id="KW-1185">Reference proteome</keyword>
<dbReference type="InterPro" id="IPR001455">
    <property type="entry name" value="TusA-like"/>
</dbReference>
<evidence type="ECO:0000313" key="8">
    <source>
        <dbReference type="EMBL" id="PKR91254.1"/>
    </source>
</evidence>
<dbReference type="Proteomes" id="UP000233491">
    <property type="component" value="Unassembled WGS sequence"/>
</dbReference>
<dbReference type="PROSITE" id="PS01148">
    <property type="entry name" value="UPF0033"/>
    <property type="match status" value="1"/>
</dbReference>
<dbReference type="AlphaFoldDB" id="A0A1I4U926"/>
<keyword evidence="3" id="KW-0285">Flavoprotein</keyword>